<name>A0A179DI64_9SPHI</name>
<reference evidence="1 2" key="2">
    <citation type="submission" date="2016-06" db="EMBL/GenBank/DDBJ databases">
        <title>Pedobacter psychrophilus sp. nov., isolated from Antarctic fragmentary rock.</title>
        <authorList>
            <person name="Svec P."/>
        </authorList>
    </citation>
    <scope>NUCLEOTIDE SEQUENCE [LARGE SCALE GENOMIC DNA]</scope>
    <source>
        <strain evidence="1 2">CCM 8644</strain>
    </source>
</reference>
<evidence type="ECO:0000313" key="1">
    <source>
        <dbReference type="EMBL" id="OAQ40638.1"/>
    </source>
</evidence>
<sequence>MEKKIQKNKLPNVLQNLKKLGWAAGFLMLSHFTQAQTNGSVGIGTLTPYSNAALDVSSTTKGVLFPRLTAAQRTTLTPLLNNATASAGLLIYNTTTTRFNYWDGTQWNDVGAGATGADGTIWYAGQGVPSNTLGKTSDFYLDGVTGDVFSKDFSNTWVRFGGANSVNLKNINRQEISQAAFSVPNGFSMQTFAYAGAAVTNAVAFSPKNGFPDGVIVAYARVSAAGVIEVKFYNPTATAIAIPAAAYEIAFF</sequence>
<organism evidence="1 2">
    <name type="scientific">Pedobacter psychrophilus</name>
    <dbReference type="NCBI Taxonomy" id="1826909"/>
    <lineage>
        <taxon>Bacteria</taxon>
        <taxon>Pseudomonadati</taxon>
        <taxon>Bacteroidota</taxon>
        <taxon>Sphingobacteriia</taxon>
        <taxon>Sphingobacteriales</taxon>
        <taxon>Sphingobacteriaceae</taxon>
        <taxon>Pedobacter</taxon>
    </lineage>
</organism>
<keyword evidence="2" id="KW-1185">Reference proteome</keyword>
<dbReference type="STRING" id="1826909.A5893_06765"/>
<dbReference type="RefSeq" id="WP_068821871.1">
    <property type="nucleotide sequence ID" value="NZ_LWHJ01000022.1"/>
</dbReference>
<dbReference type="Proteomes" id="UP000078459">
    <property type="component" value="Unassembled WGS sequence"/>
</dbReference>
<dbReference type="AlphaFoldDB" id="A0A179DI64"/>
<comment type="caution">
    <text evidence="1">The sequence shown here is derived from an EMBL/GenBank/DDBJ whole genome shotgun (WGS) entry which is preliminary data.</text>
</comment>
<dbReference type="OrthoDB" id="1233056at2"/>
<evidence type="ECO:0000313" key="2">
    <source>
        <dbReference type="Proteomes" id="UP000078459"/>
    </source>
</evidence>
<proteinExistence type="predicted"/>
<gene>
    <name evidence="1" type="ORF">A5893_06765</name>
</gene>
<dbReference type="EMBL" id="LWHJ01000022">
    <property type="protein sequence ID" value="OAQ40638.1"/>
    <property type="molecule type" value="Genomic_DNA"/>
</dbReference>
<reference evidence="1 2" key="1">
    <citation type="submission" date="2016-04" db="EMBL/GenBank/DDBJ databases">
        <authorList>
            <person name="Evans L.H."/>
            <person name="Alamgir A."/>
            <person name="Owens N."/>
            <person name="Weber N.D."/>
            <person name="Virtaneva K."/>
            <person name="Barbian K."/>
            <person name="Babar A."/>
            <person name="Rosenke K."/>
        </authorList>
    </citation>
    <scope>NUCLEOTIDE SEQUENCE [LARGE SCALE GENOMIC DNA]</scope>
    <source>
        <strain evidence="1 2">CCM 8644</strain>
    </source>
</reference>
<protein>
    <submittedName>
        <fullName evidence="1">Uncharacterized protein</fullName>
    </submittedName>
</protein>
<accession>A0A179DI64</accession>